<keyword evidence="21" id="KW-1185">Reference proteome</keyword>
<evidence type="ECO:0000256" key="14">
    <source>
        <dbReference type="ARBA" id="ARBA00058205"/>
    </source>
</evidence>
<evidence type="ECO:0000256" key="9">
    <source>
        <dbReference type="ARBA" id="ARBA00023098"/>
    </source>
</evidence>
<keyword evidence="9" id="KW-0443">Lipid metabolism</keyword>
<evidence type="ECO:0000313" key="20">
    <source>
        <dbReference type="EMBL" id="KAK9102732.1"/>
    </source>
</evidence>
<evidence type="ECO:0000256" key="13">
    <source>
        <dbReference type="ARBA" id="ARBA00052976"/>
    </source>
</evidence>
<evidence type="ECO:0000256" key="7">
    <source>
        <dbReference type="ARBA" id="ARBA00022801"/>
    </source>
</evidence>
<evidence type="ECO:0000256" key="18">
    <source>
        <dbReference type="ARBA" id="ARBA00083956"/>
    </source>
</evidence>
<dbReference type="InterPro" id="IPR029069">
    <property type="entry name" value="HotDog_dom_sf"/>
</dbReference>
<feature type="domain" description="Thioesterase" evidence="19">
    <location>
        <begin position="61"/>
        <end position="133"/>
    </location>
</feature>
<comment type="similarity">
    <text evidence="5">Belongs to the thioesterase PaaI family.</text>
</comment>
<dbReference type="GO" id="GO:0005739">
    <property type="term" value="C:mitochondrion"/>
    <property type="evidence" value="ECO:0007669"/>
    <property type="project" value="UniProtKB-SubCell"/>
</dbReference>
<evidence type="ECO:0000256" key="16">
    <source>
        <dbReference type="ARBA" id="ARBA00067273"/>
    </source>
</evidence>
<dbReference type="GO" id="GO:0005829">
    <property type="term" value="C:cytosol"/>
    <property type="evidence" value="ECO:0007669"/>
    <property type="project" value="UniProtKB-SubCell"/>
</dbReference>
<dbReference type="PANTHER" id="PTHR21660">
    <property type="entry name" value="THIOESTERASE SUPERFAMILY MEMBER-RELATED"/>
    <property type="match status" value="1"/>
</dbReference>
<name>A0AAP0HYM4_9MAGN</name>
<dbReference type="FunFam" id="3.10.129.10:FF:000021">
    <property type="entry name" value="Acyl-coenzyme A thioesterase 13"/>
    <property type="match status" value="1"/>
</dbReference>
<evidence type="ECO:0000256" key="6">
    <source>
        <dbReference type="ARBA" id="ARBA00022490"/>
    </source>
</evidence>
<evidence type="ECO:0000256" key="12">
    <source>
        <dbReference type="ARBA" id="ARBA00023242"/>
    </source>
</evidence>
<evidence type="ECO:0000313" key="21">
    <source>
        <dbReference type="Proteomes" id="UP001417504"/>
    </source>
</evidence>
<evidence type="ECO:0000259" key="19">
    <source>
        <dbReference type="Pfam" id="PF03061"/>
    </source>
</evidence>
<comment type="subcellular location">
    <subcellularLocation>
        <location evidence="3">Cytoplasm</location>
        <location evidence="3">Cytoskeleton</location>
        <location evidence="3">Spindle</location>
    </subcellularLocation>
    <subcellularLocation>
        <location evidence="4">Cytoplasm</location>
        <location evidence="4">Cytosol</location>
    </subcellularLocation>
    <subcellularLocation>
        <location evidence="2">Mitochondrion</location>
    </subcellularLocation>
    <subcellularLocation>
        <location evidence="1">Nucleus</location>
    </subcellularLocation>
</comment>
<keyword evidence="10" id="KW-0496">Mitochondrion</keyword>
<evidence type="ECO:0000256" key="8">
    <source>
        <dbReference type="ARBA" id="ARBA00022990"/>
    </source>
</evidence>
<evidence type="ECO:0000256" key="1">
    <source>
        <dbReference type="ARBA" id="ARBA00004123"/>
    </source>
</evidence>
<dbReference type="Pfam" id="PF03061">
    <property type="entry name" value="4HBT"/>
    <property type="match status" value="1"/>
</dbReference>
<dbReference type="CDD" id="cd03443">
    <property type="entry name" value="PaaI_thioesterase"/>
    <property type="match status" value="1"/>
</dbReference>
<keyword evidence="7" id="KW-0378">Hydrolase</keyword>
<dbReference type="InterPro" id="IPR039298">
    <property type="entry name" value="ACOT13"/>
</dbReference>
<dbReference type="AlphaFoldDB" id="A0AAP0HYM4"/>
<dbReference type="GO" id="GO:0047617">
    <property type="term" value="F:fatty acyl-CoA hydrolase activity"/>
    <property type="evidence" value="ECO:0007669"/>
    <property type="project" value="InterPro"/>
</dbReference>
<evidence type="ECO:0000256" key="4">
    <source>
        <dbReference type="ARBA" id="ARBA00004514"/>
    </source>
</evidence>
<accession>A0AAP0HYM4</accession>
<keyword evidence="6" id="KW-0963">Cytoplasm</keyword>
<evidence type="ECO:0000256" key="3">
    <source>
        <dbReference type="ARBA" id="ARBA00004186"/>
    </source>
</evidence>
<gene>
    <name evidence="20" type="ORF">Sjap_019986</name>
</gene>
<evidence type="ECO:0000256" key="2">
    <source>
        <dbReference type="ARBA" id="ARBA00004173"/>
    </source>
</evidence>
<dbReference type="Proteomes" id="UP001417504">
    <property type="component" value="Unassembled WGS sequence"/>
</dbReference>
<sequence>MGDGEDGAQRAKKIIEDVRDGRVCKEIENVALQGIQVLEAQQGRILCTFVIPNTLVGNDGIWVAGAIATMIDNIGAAAVVSSTLRFKASVNFVISYFSTARIGEEVEIEAKVLGHRGKLTAMIVEIRKKSNGEMVALGQQWTSSVSAPESLLSKL</sequence>
<comment type="function">
    <text evidence="14">Catalyzes the hydrolysis of acyl-CoAs into free fatty acids and coenzyme A (CoASH), regulating their respective intracellular levels. Has acyl-CoA thioesterase activity towards medium (C12) and long-chain (C18) fatty acyl-CoA substrates. Can also hydrolyze 3-hydroxyphenylacetyl-CoA and 3,4-dihydroxyphenylacetyl-CoA (in vitro). May play a role in controlling adaptive thermogenesis.</text>
</comment>
<organism evidence="20 21">
    <name type="scientific">Stephania japonica</name>
    <dbReference type="NCBI Taxonomy" id="461633"/>
    <lineage>
        <taxon>Eukaryota</taxon>
        <taxon>Viridiplantae</taxon>
        <taxon>Streptophyta</taxon>
        <taxon>Embryophyta</taxon>
        <taxon>Tracheophyta</taxon>
        <taxon>Spermatophyta</taxon>
        <taxon>Magnoliopsida</taxon>
        <taxon>Ranunculales</taxon>
        <taxon>Menispermaceae</taxon>
        <taxon>Menispermoideae</taxon>
        <taxon>Cissampelideae</taxon>
        <taxon>Stephania</taxon>
    </lineage>
</organism>
<dbReference type="InterPro" id="IPR006683">
    <property type="entry name" value="Thioestr_dom"/>
</dbReference>
<evidence type="ECO:0000256" key="11">
    <source>
        <dbReference type="ARBA" id="ARBA00023212"/>
    </source>
</evidence>
<dbReference type="GO" id="GO:0006629">
    <property type="term" value="P:lipid metabolic process"/>
    <property type="evidence" value="ECO:0007669"/>
    <property type="project" value="UniProtKB-KW"/>
</dbReference>
<keyword evidence="11" id="KW-0206">Cytoskeleton</keyword>
<dbReference type="Gene3D" id="3.10.129.10">
    <property type="entry name" value="Hotdog Thioesterase"/>
    <property type="match status" value="1"/>
</dbReference>
<evidence type="ECO:0000256" key="5">
    <source>
        <dbReference type="ARBA" id="ARBA00008324"/>
    </source>
</evidence>
<comment type="catalytic activity">
    <reaction evidence="13">
        <text>a fatty acyl-CoA + H2O = a fatty acid + CoA + H(+)</text>
        <dbReference type="Rhea" id="RHEA:16781"/>
        <dbReference type="ChEBI" id="CHEBI:15377"/>
        <dbReference type="ChEBI" id="CHEBI:15378"/>
        <dbReference type="ChEBI" id="CHEBI:28868"/>
        <dbReference type="ChEBI" id="CHEBI:57287"/>
        <dbReference type="ChEBI" id="CHEBI:77636"/>
    </reaction>
    <physiologicalReaction direction="left-to-right" evidence="13">
        <dbReference type="Rhea" id="RHEA:16782"/>
    </physiologicalReaction>
</comment>
<dbReference type="EMBL" id="JBBNAE010000008">
    <property type="protein sequence ID" value="KAK9102732.1"/>
    <property type="molecule type" value="Genomic_DNA"/>
</dbReference>
<comment type="subunit">
    <text evidence="15">Homotetramer. Interacts with PCTP.</text>
</comment>
<reference evidence="20 21" key="1">
    <citation type="submission" date="2024-01" db="EMBL/GenBank/DDBJ databases">
        <title>Genome assemblies of Stephania.</title>
        <authorList>
            <person name="Yang L."/>
        </authorList>
    </citation>
    <scope>NUCLEOTIDE SEQUENCE [LARGE SCALE GENOMIC DNA]</scope>
    <source>
        <strain evidence="20">QJT</strain>
        <tissue evidence="20">Leaf</tissue>
    </source>
</reference>
<keyword evidence="12" id="KW-0539">Nucleus</keyword>
<comment type="caution">
    <text evidence="20">The sequence shown here is derived from an EMBL/GenBank/DDBJ whole genome shotgun (WGS) entry which is preliminary data.</text>
</comment>
<evidence type="ECO:0000256" key="15">
    <source>
        <dbReference type="ARBA" id="ARBA00064709"/>
    </source>
</evidence>
<dbReference type="PANTHER" id="PTHR21660:SF1">
    <property type="entry name" value="ACYL-COENZYME A THIOESTERASE 13"/>
    <property type="match status" value="1"/>
</dbReference>
<evidence type="ECO:0000256" key="10">
    <source>
        <dbReference type="ARBA" id="ARBA00023128"/>
    </source>
</evidence>
<dbReference type="SUPFAM" id="SSF54637">
    <property type="entry name" value="Thioesterase/thiol ester dehydrase-isomerase"/>
    <property type="match status" value="1"/>
</dbReference>
<keyword evidence="8" id="KW-0007">Acetylation</keyword>
<proteinExistence type="inferred from homology"/>
<protein>
    <recommendedName>
        <fullName evidence="16">Acyl-coenzyme A thioesterase 13</fullName>
    </recommendedName>
    <alternativeName>
        <fullName evidence="17">Hotdog-fold thioesterase superfamily member 2</fullName>
    </alternativeName>
    <alternativeName>
        <fullName evidence="18">Thioesterase superfamily member 2</fullName>
    </alternativeName>
</protein>
<dbReference type="GO" id="GO:0005819">
    <property type="term" value="C:spindle"/>
    <property type="evidence" value="ECO:0007669"/>
    <property type="project" value="UniProtKB-SubCell"/>
</dbReference>
<evidence type="ECO:0000256" key="17">
    <source>
        <dbReference type="ARBA" id="ARBA00081533"/>
    </source>
</evidence>
<dbReference type="GO" id="GO:0005634">
    <property type="term" value="C:nucleus"/>
    <property type="evidence" value="ECO:0007669"/>
    <property type="project" value="UniProtKB-SubCell"/>
</dbReference>